<proteinExistence type="predicted"/>
<name>A0A2V3ITJ0_9FLOR</name>
<comment type="caution">
    <text evidence="1">The sequence shown here is derived from an EMBL/GenBank/DDBJ whole genome shotgun (WGS) entry which is preliminary data.</text>
</comment>
<accession>A0A2V3ITJ0</accession>
<dbReference type="EMBL" id="NBIV01000061">
    <property type="protein sequence ID" value="PXF45435.1"/>
    <property type="molecule type" value="Genomic_DNA"/>
</dbReference>
<protein>
    <submittedName>
        <fullName evidence="1">Uncharacterized protein</fullName>
    </submittedName>
</protein>
<organism evidence="1 2">
    <name type="scientific">Gracilariopsis chorda</name>
    <dbReference type="NCBI Taxonomy" id="448386"/>
    <lineage>
        <taxon>Eukaryota</taxon>
        <taxon>Rhodophyta</taxon>
        <taxon>Florideophyceae</taxon>
        <taxon>Rhodymeniophycidae</taxon>
        <taxon>Gracilariales</taxon>
        <taxon>Gracilariaceae</taxon>
        <taxon>Gracilariopsis</taxon>
    </lineage>
</organism>
<reference evidence="1 2" key="1">
    <citation type="journal article" date="2018" name="Mol. Biol. Evol.">
        <title>Analysis of the draft genome of the red seaweed Gracilariopsis chorda provides insights into genome size evolution in Rhodophyta.</title>
        <authorList>
            <person name="Lee J."/>
            <person name="Yang E.C."/>
            <person name="Graf L."/>
            <person name="Yang J.H."/>
            <person name="Qiu H."/>
            <person name="Zel Zion U."/>
            <person name="Chan C.X."/>
            <person name="Stephens T.G."/>
            <person name="Weber A.P.M."/>
            <person name="Boo G.H."/>
            <person name="Boo S.M."/>
            <person name="Kim K.M."/>
            <person name="Shin Y."/>
            <person name="Jung M."/>
            <person name="Lee S.J."/>
            <person name="Yim H.S."/>
            <person name="Lee J.H."/>
            <person name="Bhattacharya D."/>
            <person name="Yoon H.S."/>
        </authorList>
    </citation>
    <scope>NUCLEOTIDE SEQUENCE [LARGE SCALE GENOMIC DNA]</scope>
    <source>
        <strain evidence="1 2">SKKU-2015</strain>
        <tissue evidence="1">Whole body</tissue>
    </source>
</reference>
<evidence type="ECO:0000313" key="2">
    <source>
        <dbReference type="Proteomes" id="UP000247409"/>
    </source>
</evidence>
<dbReference type="Proteomes" id="UP000247409">
    <property type="component" value="Unassembled WGS sequence"/>
</dbReference>
<evidence type="ECO:0000313" key="1">
    <source>
        <dbReference type="EMBL" id="PXF45435.1"/>
    </source>
</evidence>
<dbReference type="AlphaFoldDB" id="A0A2V3ITJ0"/>
<keyword evidence="2" id="KW-1185">Reference proteome</keyword>
<gene>
    <name evidence="1" type="ORF">BWQ96_04850</name>
</gene>
<sequence length="66" mass="7844">MKPIIPEEQNDALCAMANIRQRFFLYYAHLYRVLAQQIALETVLEDIIVQRFHPRVVLLADYKIKL</sequence>